<dbReference type="PROSITE" id="PS50939">
    <property type="entry name" value="CYTOCHROME_B561"/>
    <property type="match status" value="1"/>
</dbReference>
<dbReference type="CDD" id="cd08760">
    <property type="entry name" value="Cyt_b561_FRRS1_like"/>
    <property type="match status" value="1"/>
</dbReference>
<feature type="compositionally biased region" description="Low complexity" evidence="7">
    <location>
        <begin position="38"/>
        <end position="63"/>
    </location>
</feature>
<gene>
    <name evidence="11" type="ORF">PsYK624_063500</name>
</gene>
<dbReference type="GO" id="GO:0016020">
    <property type="term" value="C:membrane"/>
    <property type="evidence" value="ECO:0007669"/>
    <property type="project" value="UniProtKB-SubCell"/>
</dbReference>
<dbReference type="Pfam" id="PF03188">
    <property type="entry name" value="Cytochrom_B561"/>
    <property type="match status" value="1"/>
</dbReference>
<evidence type="ECO:0000313" key="11">
    <source>
        <dbReference type="EMBL" id="GJE90223.1"/>
    </source>
</evidence>
<keyword evidence="12" id="KW-1185">Reference proteome</keyword>
<keyword evidence="9" id="KW-0732">Signal</keyword>
<evidence type="ECO:0000256" key="3">
    <source>
        <dbReference type="ARBA" id="ARBA00022692"/>
    </source>
</evidence>
<comment type="subcellular location">
    <subcellularLocation>
        <location evidence="1">Membrane</location>
    </subcellularLocation>
</comment>
<evidence type="ECO:0000256" key="1">
    <source>
        <dbReference type="ARBA" id="ARBA00004370"/>
    </source>
</evidence>
<dbReference type="SUPFAM" id="SSF49344">
    <property type="entry name" value="CBD9-like"/>
    <property type="match status" value="1"/>
</dbReference>
<feature type="signal peptide" evidence="9">
    <location>
        <begin position="1"/>
        <end position="20"/>
    </location>
</feature>
<name>A0A9P3LDD3_9APHY</name>
<evidence type="ECO:0000256" key="7">
    <source>
        <dbReference type="SAM" id="MobiDB-lite"/>
    </source>
</evidence>
<feature type="transmembrane region" description="Helical" evidence="8">
    <location>
        <begin position="371"/>
        <end position="391"/>
    </location>
</feature>
<protein>
    <submittedName>
        <fullName evidence="11">CBD9-like protein</fullName>
    </submittedName>
</protein>
<dbReference type="SMART" id="SM00664">
    <property type="entry name" value="DoH"/>
    <property type="match status" value="1"/>
</dbReference>
<feature type="transmembrane region" description="Helical" evidence="8">
    <location>
        <begin position="411"/>
        <end position="434"/>
    </location>
</feature>
<evidence type="ECO:0000259" key="10">
    <source>
        <dbReference type="PROSITE" id="PS50939"/>
    </source>
</evidence>
<keyword evidence="2" id="KW-0813">Transport</keyword>
<dbReference type="OrthoDB" id="19261at2759"/>
<dbReference type="EMBL" id="BPQB01000015">
    <property type="protein sequence ID" value="GJE90223.1"/>
    <property type="molecule type" value="Genomic_DNA"/>
</dbReference>
<keyword evidence="3 8" id="KW-0812">Transmembrane</keyword>
<dbReference type="PANTHER" id="PTHR47797:SF3">
    <property type="entry name" value="CYTOCHROME B561 DOMAIN-CONTAINING PROTEIN"/>
    <property type="match status" value="1"/>
</dbReference>
<feature type="transmembrane region" description="Helical" evidence="8">
    <location>
        <begin position="263"/>
        <end position="288"/>
    </location>
</feature>
<keyword evidence="6 8" id="KW-0472">Membrane</keyword>
<evidence type="ECO:0000256" key="2">
    <source>
        <dbReference type="ARBA" id="ARBA00022448"/>
    </source>
</evidence>
<dbReference type="Proteomes" id="UP000703269">
    <property type="component" value="Unassembled WGS sequence"/>
</dbReference>
<dbReference type="AlphaFoldDB" id="A0A9P3LDD3"/>
<dbReference type="Gene3D" id="2.60.40.1210">
    <property type="entry name" value="Cellobiose dehydrogenase, cytochrome domain"/>
    <property type="match status" value="1"/>
</dbReference>
<dbReference type="PANTHER" id="PTHR47797">
    <property type="entry name" value="DEHYDROGENASE, PUTATIVE (AFU_ORTHOLOGUE AFUA_8G05805)-RELATED"/>
    <property type="match status" value="1"/>
</dbReference>
<feature type="domain" description="Cytochrome b561" evidence="10">
    <location>
        <begin position="219"/>
        <end position="433"/>
    </location>
</feature>
<feature type="transmembrane region" description="Helical" evidence="8">
    <location>
        <begin position="338"/>
        <end position="359"/>
    </location>
</feature>
<dbReference type="SMART" id="SM00665">
    <property type="entry name" value="B561"/>
    <property type="match status" value="1"/>
</dbReference>
<reference evidence="11 12" key="1">
    <citation type="submission" date="2021-08" db="EMBL/GenBank/DDBJ databases">
        <title>Draft Genome Sequence of Phanerochaete sordida strain YK-624.</title>
        <authorList>
            <person name="Mori T."/>
            <person name="Dohra H."/>
            <person name="Suzuki T."/>
            <person name="Kawagishi H."/>
            <person name="Hirai H."/>
        </authorList>
    </citation>
    <scope>NUCLEOTIDE SEQUENCE [LARGE SCALE GENOMIC DNA]</scope>
    <source>
        <strain evidence="11 12">YK-624</strain>
    </source>
</reference>
<dbReference type="CDD" id="cd09630">
    <property type="entry name" value="CDH_like_cytochrome"/>
    <property type="match status" value="1"/>
</dbReference>
<feature type="chain" id="PRO_5040210889" evidence="9">
    <location>
        <begin position="21"/>
        <end position="466"/>
    </location>
</feature>
<comment type="caution">
    <text evidence="11">The sequence shown here is derived from an EMBL/GenBank/DDBJ whole genome shotgun (WGS) entry which is preliminary data.</text>
</comment>
<evidence type="ECO:0000256" key="9">
    <source>
        <dbReference type="SAM" id="SignalP"/>
    </source>
</evidence>
<feature type="region of interest" description="Disordered" evidence="7">
    <location>
        <begin position="23"/>
        <end position="63"/>
    </location>
</feature>
<dbReference type="InterPro" id="IPR015920">
    <property type="entry name" value="Cellobiose_DH-like_cyt"/>
</dbReference>
<feature type="transmembrane region" description="Helical" evidence="8">
    <location>
        <begin position="300"/>
        <end position="318"/>
    </location>
</feature>
<dbReference type="InterPro" id="IPR006593">
    <property type="entry name" value="Cyt_b561/ferric_Rdtase_TM"/>
</dbReference>
<dbReference type="Gene3D" id="1.20.120.1770">
    <property type="match status" value="1"/>
</dbReference>
<evidence type="ECO:0000256" key="6">
    <source>
        <dbReference type="ARBA" id="ARBA00023136"/>
    </source>
</evidence>
<sequence length="466" mass="49391">MRTVAAFALLAASLLGTTFAQQGRGGGGGGGGDDDDNSSSSSSAAATSTAATPAASGSAGGNSTSSALVGMNGDVTCTSLVCIGGVHNGSNTMYTIQSKGSATLGWMAVGFGQQMANSPMVILWPNSDGSITLSQRKAPAEVMPTVDQNPPRIATLEADLAVLSGSNPKISFTVPTDSNSDGSIIWAFSSTNPDSSAVDATLVQHLDSGPTKLDFTKTLAMGSSDPLNPISTIADAASPGGAPAATTPQATFDPPLLTYEKYIIAHAILMVIGFLFLLPIGALIARYLRTFSPVWFRLHWIIQWVLALPVIVAGFAMGVSAVDKMGPDMQLNDTHKKWGVAIFVLYFFQLSLGGFIHFVKLRFALVLGRAVQNYFHALFGIFLIGISFYQVRTGFRTEWPLYTGRHIKNGANIVWIIWLVLVCTAYFAGTLLLPRQFRQEREARNAKYGSDTGSTEPVTQVQPTAY</sequence>
<evidence type="ECO:0000256" key="4">
    <source>
        <dbReference type="ARBA" id="ARBA00022982"/>
    </source>
</evidence>
<evidence type="ECO:0000313" key="12">
    <source>
        <dbReference type="Proteomes" id="UP000703269"/>
    </source>
</evidence>
<keyword evidence="4" id="KW-0249">Electron transport</keyword>
<feature type="compositionally biased region" description="Polar residues" evidence="7">
    <location>
        <begin position="451"/>
        <end position="466"/>
    </location>
</feature>
<keyword evidence="5 8" id="KW-1133">Transmembrane helix</keyword>
<accession>A0A9P3LDD3</accession>
<feature type="region of interest" description="Disordered" evidence="7">
    <location>
        <begin position="445"/>
        <end position="466"/>
    </location>
</feature>
<dbReference type="InterPro" id="IPR005018">
    <property type="entry name" value="DOMON_domain"/>
</dbReference>
<evidence type="ECO:0000256" key="5">
    <source>
        <dbReference type="ARBA" id="ARBA00022989"/>
    </source>
</evidence>
<dbReference type="Pfam" id="PF16010">
    <property type="entry name" value="CDH-cyt"/>
    <property type="match status" value="1"/>
</dbReference>
<organism evidence="11 12">
    <name type="scientific">Phanerochaete sordida</name>
    <dbReference type="NCBI Taxonomy" id="48140"/>
    <lineage>
        <taxon>Eukaryota</taxon>
        <taxon>Fungi</taxon>
        <taxon>Dikarya</taxon>
        <taxon>Basidiomycota</taxon>
        <taxon>Agaricomycotina</taxon>
        <taxon>Agaricomycetes</taxon>
        <taxon>Polyporales</taxon>
        <taxon>Phanerochaetaceae</taxon>
        <taxon>Phanerochaete</taxon>
    </lineage>
</organism>
<proteinExistence type="predicted"/>
<evidence type="ECO:0000256" key="8">
    <source>
        <dbReference type="SAM" id="Phobius"/>
    </source>
</evidence>